<sequence>MFFYRIVMSKRQHKMAELSAELFEESMRYQEPDYAEARAFWAYQDACEQARRDKIFTVLKATRHFWRSLLGLSKLRGNSPLKPTGPWFGIEYK</sequence>
<dbReference type="AlphaFoldDB" id="A0A6C0HGL8"/>
<proteinExistence type="predicted"/>
<reference evidence="1" key="1">
    <citation type="journal article" date="2020" name="Nature">
        <title>Giant virus diversity and host interactions through global metagenomics.</title>
        <authorList>
            <person name="Schulz F."/>
            <person name="Roux S."/>
            <person name="Paez-Espino D."/>
            <person name="Jungbluth S."/>
            <person name="Walsh D.A."/>
            <person name="Denef V.J."/>
            <person name="McMahon K.D."/>
            <person name="Konstantinidis K.T."/>
            <person name="Eloe-Fadrosh E.A."/>
            <person name="Kyrpides N.C."/>
            <person name="Woyke T."/>
        </authorList>
    </citation>
    <scope>NUCLEOTIDE SEQUENCE</scope>
    <source>
        <strain evidence="1">GVMAG-M-3300023179-99</strain>
    </source>
</reference>
<accession>A0A6C0HGL8</accession>
<protein>
    <submittedName>
        <fullName evidence="1">Uncharacterized protein</fullName>
    </submittedName>
</protein>
<name>A0A6C0HGL8_9ZZZZ</name>
<dbReference type="EMBL" id="MN739947">
    <property type="protein sequence ID" value="QHT79275.1"/>
    <property type="molecule type" value="Genomic_DNA"/>
</dbReference>
<organism evidence="1">
    <name type="scientific">viral metagenome</name>
    <dbReference type="NCBI Taxonomy" id="1070528"/>
    <lineage>
        <taxon>unclassified sequences</taxon>
        <taxon>metagenomes</taxon>
        <taxon>organismal metagenomes</taxon>
    </lineage>
</organism>
<evidence type="ECO:0000313" key="1">
    <source>
        <dbReference type="EMBL" id="QHT79275.1"/>
    </source>
</evidence>